<reference evidence="6 7" key="1">
    <citation type="submission" date="2016-06" db="EMBL/GenBank/DDBJ databases">
        <authorList>
            <person name="Ramos C."/>
            <person name="Pintado A."/>
            <person name="Crespo-Gomez J.I."/>
        </authorList>
    </citation>
    <scope>NUCLEOTIDE SEQUENCE [LARGE SCALE GENOMIC DNA]</scope>
    <source>
        <strain evidence="6 7">AVO110</strain>
    </source>
</reference>
<dbReference type="Gene3D" id="1.10.1070.20">
    <property type="match status" value="1"/>
</dbReference>
<feature type="domain" description="HipA-like C-terminal" evidence="4">
    <location>
        <begin position="145"/>
        <end position="344"/>
    </location>
</feature>
<evidence type="ECO:0000313" key="6">
    <source>
        <dbReference type="EMBL" id="MBC9250747.1"/>
    </source>
</evidence>
<dbReference type="PANTHER" id="PTHR37419">
    <property type="entry name" value="SERINE/THREONINE-PROTEIN KINASE TOXIN HIPA"/>
    <property type="match status" value="1"/>
</dbReference>
<dbReference type="RefSeq" id="WP_187805819.1">
    <property type="nucleotide sequence ID" value="NZ_LZEU01000001.1"/>
</dbReference>
<dbReference type="InterPro" id="IPR017508">
    <property type="entry name" value="HipA_N1"/>
</dbReference>
<comment type="similarity">
    <text evidence="1">Belongs to the HipA Ser/Thr kinase family.</text>
</comment>
<keyword evidence="3" id="KW-0418">Kinase</keyword>
<dbReference type="Pfam" id="PF07804">
    <property type="entry name" value="HipA_C"/>
    <property type="match status" value="1"/>
</dbReference>
<accession>A0ABR7S142</accession>
<comment type="caution">
    <text evidence="6">The sequence shown here is derived from an EMBL/GenBank/DDBJ whole genome shotgun (WGS) entry which is preliminary data.</text>
</comment>
<protein>
    <recommendedName>
        <fullName evidence="8">Phosphatidylinositol kinase</fullName>
    </recommendedName>
</protein>
<sequence length="417" mass="46388">MRQLRVWFNEQAVGLLGEQDNLWLFRYDPAWLNASESFDLAPQLPRAAGEIRDGASLRPVQWFFDNLLPEEQARTLLAQDAQVDVADAFALLAYYGAESAGALTLLPPEQPMPASQLQPLANAELSRRIDNLPRVSLGQAAPKRMSLAGAQHKLALVMQGGELFEPVGQEPSTHILKPDHPDRDNYPHSAANEWFVMALAATLKLPVPAVELRRVPQPVYLVQRFDRQPLGNGRLQRRHVLDACQLLSLDRTYKYRMATLETLQQLVEHCRSKALSRQLLFRWALFNALLGNNDAHLKNLSFFVGASGVELTPHYDLLSTSVYARDNAWGTAELSWPMGQARRFAELTRADVLAFGAVLGLPGSVAGRLLDGLLKNLPGAADQLLEQALAQNLTAGELRLLRQIRHGVLADMLLQLR</sequence>
<gene>
    <name evidence="6" type="ORF">A9179_10710</name>
</gene>
<proteinExistence type="inferred from homology"/>
<evidence type="ECO:0000259" key="4">
    <source>
        <dbReference type="Pfam" id="PF07804"/>
    </source>
</evidence>
<evidence type="ECO:0000313" key="7">
    <source>
        <dbReference type="Proteomes" id="UP000744555"/>
    </source>
</evidence>
<dbReference type="PANTHER" id="PTHR37419:SF1">
    <property type="entry name" value="SERINE_THREONINE-PROTEIN KINASE TOXIN HIPA"/>
    <property type="match status" value="1"/>
</dbReference>
<feature type="domain" description="HipA N-terminal subdomain 1" evidence="5">
    <location>
        <begin position="4"/>
        <end position="105"/>
    </location>
</feature>
<dbReference type="InterPro" id="IPR012893">
    <property type="entry name" value="HipA-like_C"/>
</dbReference>
<dbReference type="NCBIfam" id="TIGR03071">
    <property type="entry name" value="couple_hipA"/>
    <property type="match status" value="1"/>
</dbReference>
<evidence type="ECO:0008006" key="8">
    <source>
        <dbReference type="Google" id="ProtNLM"/>
    </source>
</evidence>
<dbReference type="EMBL" id="LZEU01000001">
    <property type="protein sequence ID" value="MBC9250747.1"/>
    <property type="molecule type" value="Genomic_DNA"/>
</dbReference>
<keyword evidence="7" id="KW-1185">Reference proteome</keyword>
<dbReference type="InterPro" id="IPR052028">
    <property type="entry name" value="HipA_Ser/Thr_kinase"/>
</dbReference>
<dbReference type="Proteomes" id="UP000744555">
    <property type="component" value="Unassembled WGS sequence"/>
</dbReference>
<evidence type="ECO:0000256" key="2">
    <source>
        <dbReference type="ARBA" id="ARBA00022679"/>
    </source>
</evidence>
<name>A0ABR7S142_AQUAC</name>
<evidence type="ECO:0000256" key="3">
    <source>
        <dbReference type="ARBA" id="ARBA00022777"/>
    </source>
</evidence>
<keyword evidence="2" id="KW-0808">Transferase</keyword>
<dbReference type="Pfam" id="PF13657">
    <property type="entry name" value="Couple_hipA"/>
    <property type="match status" value="1"/>
</dbReference>
<organism evidence="6 7">
    <name type="scientific">Aquipseudomonas alcaligenes</name>
    <name type="common">Pseudomonas alcaligenes</name>
    <dbReference type="NCBI Taxonomy" id="43263"/>
    <lineage>
        <taxon>Bacteria</taxon>
        <taxon>Pseudomonadati</taxon>
        <taxon>Pseudomonadota</taxon>
        <taxon>Gammaproteobacteria</taxon>
        <taxon>Pseudomonadales</taxon>
        <taxon>Pseudomonadaceae</taxon>
        <taxon>Aquipseudomonas</taxon>
    </lineage>
</organism>
<evidence type="ECO:0000256" key="1">
    <source>
        <dbReference type="ARBA" id="ARBA00010164"/>
    </source>
</evidence>
<evidence type="ECO:0000259" key="5">
    <source>
        <dbReference type="Pfam" id="PF13657"/>
    </source>
</evidence>